<dbReference type="InterPro" id="IPR038630">
    <property type="entry name" value="L24e/L24_sf"/>
</dbReference>
<name>A0ABQ5K413_9EUKA</name>
<dbReference type="InterPro" id="IPR056366">
    <property type="entry name" value="Ribosomal_eL24"/>
</dbReference>
<dbReference type="PROSITE" id="PS01073">
    <property type="entry name" value="RIBOSOMAL_L24E"/>
    <property type="match status" value="1"/>
</dbReference>
<dbReference type="Gene3D" id="2.30.170.20">
    <property type="entry name" value="Ribosomal protein L24e"/>
    <property type="match status" value="1"/>
</dbReference>
<evidence type="ECO:0000256" key="2">
    <source>
        <dbReference type="ARBA" id="ARBA00022980"/>
    </source>
</evidence>
<organism evidence="5 6">
    <name type="scientific">Aduncisulcus paluster</name>
    <dbReference type="NCBI Taxonomy" id="2918883"/>
    <lineage>
        <taxon>Eukaryota</taxon>
        <taxon>Metamonada</taxon>
        <taxon>Carpediemonas-like organisms</taxon>
        <taxon>Aduncisulcus</taxon>
    </lineage>
</organism>
<evidence type="ECO:0000256" key="3">
    <source>
        <dbReference type="ARBA" id="ARBA00023274"/>
    </source>
</evidence>
<proteinExistence type="inferred from homology"/>
<feature type="domain" description="Large ribosomal subunit protein eL24-related N-terminal" evidence="4">
    <location>
        <begin position="9"/>
        <end position="68"/>
    </location>
</feature>
<dbReference type="InterPro" id="IPR000988">
    <property type="entry name" value="Ribosomal_eL24-rel_N"/>
</dbReference>
<dbReference type="CDD" id="cd00472">
    <property type="entry name" value="Ribosomal_L24e_L24"/>
    <property type="match status" value="1"/>
</dbReference>
<dbReference type="InterPro" id="IPR023442">
    <property type="entry name" value="Ribosomal_eL24_CS"/>
</dbReference>
<keyword evidence="6" id="KW-1185">Reference proteome</keyword>
<comment type="caution">
    <text evidence="5">The sequence shown here is derived from an EMBL/GenBank/DDBJ whole genome shotgun (WGS) entry which is preliminary data.</text>
</comment>
<dbReference type="SUPFAM" id="SSF57716">
    <property type="entry name" value="Glucocorticoid receptor-like (DNA-binding domain)"/>
    <property type="match status" value="1"/>
</dbReference>
<dbReference type="Pfam" id="PF01246">
    <property type="entry name" value="Ribosomal_L24e"/>
    <property type="match status" value="1"/>
</dbReference>
<dbReference type="GO" id="GO:0005840">
    <property type="term" value="C:ribosome"/>
    <property type="evidence" value="ECO:0007669"/>
    <property type="project" value="UniProtKB-KW"/>
</dbReference>
<accession>A0ABQ5K413</accession>
<gene>
    <name evidence="5" type="ORF">ADUPG1_013764</name>
</gene>
<protein>
    <submittedName>
        <fullName evidence="5">Ribosomal protein L24e-related like protein</fullName>
    </submittedName>
</protein>
<comment type="similarity">
    <text evidence="1">Belongs to the eukaryotic ribosomal protein eL24 family.</text>
</comment>
<dbReference type="PANTHER" id="PTHR10792">
    <property type="entry name" value="60S RIBOSOMAL PROTEIN L24"/>
    <property type="match status" value="1"/>
</dbReference>
<evidence type="ECO:0000313" key="5">
    <source>
        <dbReference type="EMBL" id="GKT27317.1"/>
    </source>
</evidence>
<evidence type="ECO:0000259" key="4">
    <source>
        <dbReference type="Pfam" id="PF01246"/>
    </source>
</evidence>
<sequence length="129" mass="15053">MSFEVKDKEICSYSGRDIYPGHGMHYARLDSKSFVFQSPKAHSHFVHRWNPRRIAWTLDYRKAHKKEGQASQQGRRRRIKRNVVRGVAGLSAAQFKAKTQEFTKMNKAQAAKFAEASKRRVKTEKVHHK</sequence>
<keyword evidence="3" id="KW-0687">Ribonucleoprotein</keyword>
<evidence type="ECO:0000256" key="1">
    <source>
        <dbReference type="ARBA" id="ARBA00005647"/>
    </source>
</evidence>
<dbReference type="PANTHER" id="PTHR10792:SF1">
    <property type="entry name" value="RIBOSOMAL PROTEIN L24"/>
    <property type="match status" value="1"/>
</dbReference>
<dbReference type="Proteomes" id="UP001057375">
    <property type="component" value="Unassembled WGS sequence"/>
</dbReference>
<evidence type="ECO:0000313" key="6">
    <source>
        <dbReference type="Proteomes" id="UP001057375"/>
    </source>
</evidence>
<keyword evidence="2 5" id="KW-0689">Ribosomal protein</keyword>
<reference evidence="5" key="1">
    <citation type="submission" date="2022-03" db="EMBL/GenBank/DDBJ databases">
        <title>Draft genome sequence of Aduncisulcus paluster, a free-living microaerophilic Fornicata.</title>
        <authorList>
            <person name="Yuyama I."/>
            <person name="Kume K."/>
            <person name="Tamura T."/>
            <person name="Inagaki Y."/>
            <person name="Hashimoto T."/>
        </authorList>
    </citation>
    <scope>NUCLEOTIDE SEQUENCE</scope>
    <source>
        <strain evidence="5">NY0171</strain>
    </source>
</reference>
<dbReference type="EMBL" id="BQXS01012732">
    <property type="protein sequence ID" value="GKT27317.1"/>
    <property type="molecule type" value="Genomic_DNA"/>
</dbReference>